<name>A0A834YA79_TETSI</name>
<dbReference type="PANTHER" id="PTHR48047:SF45">
    <property type="entry name" value="SCOPOLETIN GLUCOSYLTRANSFERASE-LIKE"/>
    <property type="match status" value="1"/>
</dbReference>
<dbReference type="InterPro" id="IPR058980">
    <property type="entry name" value="Glyco_transf_N"/>
</dbReference>
<evidence type="ECO:0000256" key="3">
    <source>
        <dbReference type="ARBA" id="ARBA00022679"/>
    </source>
</evidence>
<feature type="domain" description="Glycosyltransferase N-terminal" evidence="6">
    <location>
        <begin position="8"/>
        <end position="246"/>
    </location>
</feature>
<sequence>MSSNDPQLHVIFLPYMAPGHMMPMVDMARLFAARGVKVTIITTTMNALLFQNAVDRDINSGRQIALEILRLPTAEFGLPEGCENISSTTTPEMTVKLFQAIAMLQQPMEQLLHERRPNCIVADIFFPWTTDVAAELGIPRLVFNGGGFFYLCVKECIELYAPHNSVASETETFAVPGIPHQIELTRSQLPDIVKAKNEFSALFDRIKDAERRSHGVLMNSFYELEPSYVDQYKQFVGIKAWDVGPVSLSNRDTTEKADRGNRASITEHKCLSWLDSKEPNSVLYVCFGSLTRFSTAQHLEIATALEASGCPFIWVVGKVLKSTKGREEDEWWLPEGFEARMMEGKKGLIIRGWAPQVLILDHQAIGGFLTHCGWNSILEGVSAGVPLITWPLFAEQFFNEKLITQVLKIGVGVGNKFWSAWATEDVELVKREDIEKAVSMVMDDGDDAKEMRKRAKQLGEMAKMAVEEGGSSYANITTLIEDIRLCERK</sequence>
<evidence type="ECO:0000313" key="7">
    <source>
        <dbReference type="EMBL" id="KAF8377583.1"/>
    </source>
</evidence>
<dbReference type="EMBL" id="JABCRI010000024">
    <property type="protein sequence ID" value="KAF8377583.1"/>
    <property type="molecule type" value="Genomic_DNA"/>
</dbReference>
<evidence type="ECO:0000256" key="1">
    <source>
        <dbReference type="ARBA" id="ARBA00009995"/>
    </source>
</evidence>
<accession>A0A834YA79</accession>
<dbReference type="AlphaFoldDB" id="A0A834YA79"/>
<dbReference type="Pfam" id="PF26168">
    <property type="entry name" value="Glyco_transf_N"/>
    <property type="match status" value="1"/>
</dbReference>
<dbReference type="PROSITE" id="PS00375">
    <property type="entry name" value="UDPGT"/>
    <property type="match status" value="1"/>
</dbReference>
<dbReference type="EC" id="2.4.1.-" evidence="5"/>
<dbReference type="OMA" id="WKVWATE"/>
<evidence type="ECO:0000256" key="4">
    <source>
        <dbReference type="RuleBase" id="RU003718"/>
    </source>
</evidence>
<keyword evidence="8" id="KW-1185">Reference proteome</keyword>
<dbReference type="Proteomes" id="UP000655225">
    <property type="component" value="Unassembled WGS sequence"/>
</dbReference>
<gene>
    <name evidence="7" type="ORF">HHK36_030965</name>
</gene>
<dbReference type="Pfam" id="PF00201">
    <property type="entry name" value="UDPGT"/>
    <property type="match status" value="1"/>
</dbReference>
<dbReference type="GO" id="GO:0035251">
    <property type="term" value="F:UDP-glucosyltransferase activity"/>
    <property type="evidence" value="ECO:0007669"/>
    <property type="project" value="TreeGrafter"/>
</dbReference>
<protein>
    <recommendedName>
        <fullName evidence="5">Glycosyltransferase</fullName>
        <ecNumber evidence="5">2.4.1.-</ecNumber>
    </recommendedName>
</protein>
<dbReference type="OrthoDB" id="5835829at2759"/>
<dbReference type="InterPro" id="IPR002213">
    <property type="entry name" value="UDP_glucos_trans"/>
</dbReference>
<proteinExistence type="inferred from homology"/>
<comment type="caution">
    <text evidence="7">The sequence shown here is derived from an EMBL/GenBank/DDBJ whole genome shotgun (WGS) entry which is preliminary data.</text>
</comment>
<dbReference type="InterPro" id="IPR035595">
    <property type="entry name" value="UDP_glycos_trans_CS"/>
</dbReference>
<evidence type="ECO:0000259" key="6">
    <source>
        <dbReference type="Pfam" id="PF26168"/>
    </source>
</evidence>
<evidence type="ECO:0000256" key="5">
    <source>
        <dbReference type="RuleBase" id="RU362057"/>
    </source>
</evidence>
<dbReference type="FunFam" id="3.40.50.2000:FF:000071">
    <property type="entry name" value="Glycosyltransferase"/>
    <property type="match status" value="1"/>
</dbReference>
<dbReference type="FunFam" id="3.40.50.2000:FF:000047">
    <property type="entry name" value="Glycosyltransferase"/>
    <property type="match status" value="1"/>
</dbReference>
<organism evidence="7 8">
    <name type="scientific">Tetracentron sinense</name>
    <name type="common">Spur-leaf</name>
    <dbReference type="NCBI Taxonomy" id="13715"/>
    <lineage>
        <taxon>Eukaryota</taxon>
        <taxon>Viridiplantae</taxon>
        <taxon>Streptophyta</taxon>
        <taxon>Embryophyta</taxon>
        <taxon>Tracheophyta</taxon>
        <taxon>Spermatophyta</taxon>
        <taxon>Magnoliopsida</taxon>
        <taxon>Trochodendrales</taxon>
        <taxon>Trochodendraceae</taxon>
        <taxon>Tetracentron</taxon>
    </lineage>
</organism>
<keyword evidence="3 4" id="KW-0808">Transferase</keyword>
<dbReference type="CDD" id="cd03784">
    <property type="entry name" value="GT1_Gtf-like"/>
    <property type="match status" value="1"/>
</dbReference>
<keyword evidence="2 4" id="KW-0328">Glycosyltransferase</keyword>
<reference evidence="7 8" key="1">
    <citation type="submission" date="2020-04" db="EMBL/GenBank/DDBJ databases">
        <title>Plant Genome Project.</title>
        <authorList>
            <person name="Zhang R.-G."/>
        </authorList>
    </citation>
    <scope>NUCLEOTIDE SEQUENCE [LARGE SCALE GENOMIC DNA]</scope>
    <source>
        <strain evidence="7">YNK0</strain>
        <tissue evidence="7">Leaf</tissue>
    </source>
</reference>
<dbReference type="SUPFAM" id="SSF53756">
    <property type="entry name" value="UDP-Glycosyltransferase/glycogen phosphorylase"/>
    <property type="match status" value="1"/>
</dbReference>
<evidence type="ECO:0000256" key="2">
    <source>
        <dbReference type="ARBA" id="ARBA00022676"/>
    </source>
</evidence>
<dbReference type="PANTHER" id="PTHR48047">
    <property type="entry name" value="GLYCOSYLTRANSFERASE"/>
    <property type="match status" value="1"/>
</dbReference>
<evidence type="ECO:0000313" key="8">
    <source>
        <dbReference type="Proteomes" id="UP000655225"/>
    </source>
</evidence>
<comment type="similarity">
    <text evidence="1 4">Belongs to the UDP-glycosyltransferase family.</text>
</comment>
<dbReference type="Gene3D" id="3.40.50.2000">
    <property type="entry name" value="Glycogen Phosphorylase B"/>
    <property type="match status" value="2"/>
</dbReference>